<dbReference type="PANTHER" id="PTHR30612:SF0">
    <property type="entry name" value="CHLOROPLAST PROTEIN-TRANSPORTING ATPASE"/>
    <property type="match status" value="1"/>
</dbReference>
<feature type="domain" description="SecA family profile" evidence="3">
    <location>
        <begin position="1"/>
        <end position="249"/>
    </location>
</feature>
<keyword evidence="2" id="KW-0811">Translocation</keyword>
<dbReference type="Gene3D" id="3.90.1440.10">
    <property type="entry name" value="SecA, preprotein cross-linking domain"/>
    <property type="match status" value="1"/>
</dbReference>
<evidence type="ECO:0000256" key="1">
    <source>
        <dbReference type="ARBA" id="ARBA00022927"/>
    </source>
</evidence>
<evidence type="ECO:0000259" key="3">
    <source>
        <dbReference type="PROSITE" id="PS51196"/>
    </source>
</evidence>
<dbReference type="InterPro" id="IPR014018">
    <property type="entry name" value="SecA_motor_DEAD"/>
</dbReference>
<dbReference type="AlphaFoldDB" id="A0A816S3U8"/>
<dbReference type="InterPro" id="IPR000185">
    <property type="entry name" value="SecA"/>
</dbReference>
<dbReference type="PANTHER" id="PTHR30612">
    <property type="entry name" value="SECA INNER MEMBRANE COMPONENT OF SEC PROTEIN SECRETION SYSTEM"/>
    <property type="match status" value="1"/>
</dbReference>
<dbReference type="Gene3D" id="3.40.50.300">
    <property type="entry name" value="P-loop containing nucleotide triphosphate hydrolases"/>
    <property type="match status" value="1"/>
</dbReference>
<reference evidence="4" key="1">
    <citation type="submission" date="2021-02" db="EMBL/GenBank/DDBJ databases">
        <authorList>
            <person name="Nowell W R."/>
        </authorList>
    </citation>
    <scope>NUCLEOTIDE SEQUENCE</scope>
</reference>
<dbReference type="GO" id="GO:0005524">
    <property type="term" value="F:ATP binding"/>
    <property type="evidence" value="ECO:0007669"/>
    <property type="project" value="InterPro"/>
</dbReference>
<protein>
    <recommendedName>
        <fullName evidence="3">SecA family profile domain-containing protein</fullName>
    </recommendedName>
</protein>
<comment type="caution">
    <text evidence="4">The sequence shown here is derived from an EMBL/GenBank/DDBJ whole genome shotgun (WGS) entry which is preliminary data.</text>
</comment>
<dbReference type="SUPFAM" id="SSF52540">
    <property type="entry name" value="P-loop containing nucleoside triphosphate hydrolases"/>
    <property type="match status" value="1"/>
</dbReference>
<dbReference type="InterPro" id="IPR027417">
    <property type="entry name" value="P-loop_NTPase"/>
</dbReference>
<dbReference type="GO" id="GO:0006605">
    <property type="term" value="P:protein targeting"/>
    <property type="evidence" value="ECO:0007669"/>
    <property type="project" value="InterPro"/>
</dbReference>
<proteinExistence type="predicted"/>
<keyword evidence="1" id="KW-0653">Protein transport</keyword>
<gene>
    <name evidence="4" type="ORF">WKI299_LOCUS16586</name>
</gene>
<organism evidence="4">
    <name type="scientific">Rotaria magnacalcarata</name>
    <dbReference type="NCBI Taxonomy" id="392030"/>
    <lineage>
        <taxon>Eukaryota</taxon>
        <taxon>Metazoa</taxon>
        <taxon>Spiralia</taxon>
        <taxon>Gnathifera</taxon>
        <taxon>Rotifera</taxon>
        <taxon>Eurotatoria</taxon>
        <taxon>Bdelloidea</taxon>
        <taxon>Philodinida</taxon>
        <taxon>Philodinidae</taxon>
        <taxon>Rotaria</taxon>
    </lineage>
</organism>
<name>A0A816S3U8_9BILA</name>
<dbReference type="EMBL" id="CAJNRF010006633">
    <property type="protein sequence ID" value="CAF2083126.1"/>
    <property type="molecule type" value="Genomic_DNA"/>
</dbReference>
<dbReference type="PROSITE" id="PS51196">
    <property type="entry name" value="SECA_MOTOR_DEAD"/>
    <property type="match status" value="1"/>
</dbReference>
<dbReference type="Proteomes" id="UP000663856">
    <property type="component" value="Unassembled WGS sequence"/>
</dbReference>
<dbReference type="GO" id="GO:0006886">
    <property type="term" value="P:intracellular protein transport"/>
    <property type="evidence" value="ECO:0007669"/>
    <property type="project" value="InterPro"/>
</dbReference>
<keyword evidence="1" id="KW-0813">Transport</keyword>
<evidence type="ECO:0000256" key="2">
    <source>
        <dbReference type="ARBA" id="ARBA00023010"/>
    </source>
</evidence>
<sequence>MREDDHFVLSIPKTDGQNNQKQKNIIVLDKDTGVEQYSTLWSHGLAQFLELKYRRKLPVESLKAVFISNKAFFQRYKSLLYGLTGTLGSENSQSFLSDLYHVKFADLPTSKKKCYNQLSRKKRPVLIICENVEATDNIWNELIRNGVPPDTIEKYRSDGDNIEERFRKTPATTDPEVNKQGGLHIILNYPPENVRVEEQVFGRTARNGAVGTGQFILQVDKFVYEHMYELDQYPTDQRKLKVEELADIILEREKINRGNK</sequence>
<accession>A0A816S3U8</accession>
<evidence type="ECO:0000313" key="4">
    <source>
        <dbReference type="EMBL" id="CAF2083126.1"/>
    </source>
</evidence>